<feature type="transmembrane region" description="Helical" evidence="9">
    <location>
        <begin position="237"/>
        <end position="264"/>
    </location>
</feature>
<reference evidence="10 11" key="1">
    <citation type="submission" date="2023-07" db="EMBL/GenBank/DDBJ databases">
        <title>Functional and genomic diversity of the sorghum phyllosphere microbiome.</title>
        <authorList>
            <person name="Shade A."/>
        </authorList>
    </citation>
    <scope>NUCLEOTIDE SEQUENCE [LARGE SCALE GENOMIC DNA]</scope>
    <source>
        <strain evidence="10 11">SORGH_AS_1126</strain>
    </source>
</reference>
<dbReference type="CDD" id="cd06582">
    <property type="entry name" value="TM_PBP1_LivH_like"/>
    <property type="match status" value="1"/>
</dbReference>
<evidence type="ECO:0000313" key="10">
    <source>
        <dbReference type="EMBL" id="MDQ1183731.1"/>
    </source>
</evidence>
<accession>A0ABU0UFK5</accession>
<keyword evidence="7 9" id="KW-0472">Membrane</keyword>
<dbReference type="Proteomes" id="UP001224781">
    <property type="component" value="Unassembled WGS sequence"/>
</dbReference>
<dbReference type="PANTHER" id="PTHR11795">
    <property type="entry name" value="BRANCHED-CHAIN AMINO ACID TRANSPORT SYSTEM PERMEASE PROTEIN LIVH"/>
    <property type="match status" value="1"/>
</dbReference>
<keyword evidence="5" id="KW-0029">Amino-acid transport</keyword>
<evidence type="ECO:0000256" key="7">
    <source>
        <dbReference type="ARBA" id="ARBA00023136"/>
    </source>
</evidence>
<dbReference type="EMBL" id="JAUTBL010000001">
    <property type="protein sequence ID" value="MDQ1183731.1"/>
    <property type="molecule type" value="Genomic_DNA"/>
</dbReference>
<gene>
    <name evidence="10" type="ORF">QE408_000853</name>
</gene>
<keyword evidence="4 9" id="KW-0812">Transmembrane</keyword>
<evidence type="ECO:0000256" key="1">
    <source>
        <dbReference type="ARBA" id="ARBA00004651"/>
    </source>
</evidence>
<evidence type="ECO:0000256" key="3">
    <source>
        <dbReference type="ARBA" id="ARBA00022475"/>
    </source>
</evidence>
<feature type="transmembrane region" description="Helical" evidence="9">
    <location>
        <begin position="192"/>
        <end position="216"/>
    </location>
</feature>
<feature type="transmembrane region" description="Helical" evidence="9">
    <location>
        <begin position="120"/>
        <end position="138"/>
    </location>
</feature>
<keyword evidence="2" id="KW-0813">Transport</keyword>
<evidence type="ECO:0000313" key="11">
    <source>
        <dbReference type="Proteomes" id="UP001224781"/>
    </source>
</evidence>
<dbReference type="Pfam" id="PF02653">
    <property type="entry name" value="BPD_transp_2"/>
    <property type="match status" value="1"/>
</dbReference>
<evidence type="ECO:0000256" key="5">
    <source>
        <dbReference type="ARBA" id="ARBA00022970"/>
    </source>
</evidence>
<evidence type="ECO:0000256" key="6">
    <source>
        <dbReference type="ARBA" id="ARBA00022989"/>
    </source>
</evidence>
<keyword evidence="3" id="KW-1003">Cell membrane</keyword>
<feature type="transmembrane region" description="Helical" evidence="9">
    <location>
        <begin position="62"/>
        <end position="83"/>
    </location>
</feature>
<name>A0ABU0UFK5_9HYPH</name>
<dbReference type="InterPro" id="IPR052157">
    <property type="entry name" value="BCAA_transport_permease"/>
</dbReference>
<comment type="caution">
    <text evidence="10">The sequence shown here is derived from an EMBL/GenBank/DDBJ whole genome shotgun (WGS) entry which is preliminary data.</text>
</comment>
<dbReference type="RefSeq" id="WP_306928814.1">
    <property type="nucleotide sequence ID" value="NZ_JAUTBL010000001.1"/>
</dbReference>
<proteinExistence type="inferred from homology"/>
<evidence type="ECO:0000256" key="2">
    <source>
        <dbReference type="ARBA" id="ARBA00022448"/>
    </source>
</evidence>
<feature type="transmembrane region" description="Helical" evidence="9">
    <location>
        <begin position="20"/>
        <end position="42"/>
    </location>
</feature>
<protein>
    <submittedName>
        <fullName evidence="10">Branched-chain amino acid transport system permease protein</fullName>
    </submittedName>
</protein>
<evidence type="ECO:0000256" key="8">
    <source>
        <dbReference type="ARBA" id="ARBA00037998"/>
    </source>
</evidence>
<feature type="transmembrane region" description="Helical" evidence="9">
    <location>
        <begin position="95"/>
        <end position="114"/>
    </location>
</feature>
<feature type="transmembrane region" description="Helical" evidence="9">
    <location>
        <begin position="321"/>
        <end position="337"/>
    </location>
</feature>
<evidence type="ECO:0000256" key="9">
    <source>
        <dbReference type="SAM" id="Phobius"/>
    </source>
</evidence>
<comment type="similarity">
    <text evidence="8">Belongs to the binding-protein-dependent transport system permease family. LivHM subfamily.</text>
</comment>
<dbReference type="PANTHER" id="PTHR11795:SF450">
    <property type="entry name" value="ABC TRANSPORTER PERMEASE PROTEIN"/>
    <property type="match status" value="1"/>
</dbReference>
<organism evidence="10 11">
    <name type="scientific">Agrobacterium larrymoorei</name>
    <dbReference type="NCBI Taxonomy" id="160699"/>
    <lineage>
        <taxon>Bacteria</taxon>
        <taxon>Pseudomonadati</taxon>
        <taxon>Pseudomonadota</taxon>
        <taxon>Alphaproteobacteria</taxon>
        <taxon>Hyphomicrobiales</taxon>
        <taxon>Rhizobiaceae</taxon>
        <taxon>Rhizobium/Agrobacterium group</taxon>
        <taxon>Agrobacterium</taxon>
    </lineage>
</organism>
<evidence type="ECO:0000256" key="4">
    <source>
        <dbReference type="ARBA" id="ARBA00022692"/>
    </source>
</evidence>
<feature type="transmembrane region" description="Helical" evidence="9">
    <location>
        <begin position="150"/>
        <end position="172"/>
    </location>
</feature>
<keyword evidence="6 9" id="KW-1133">Transmembrane helix</keyword>
<comment type="subcellular location">
    <subcellularLocation>
        <location evidence="1">Cell membrane</location>
        <topology evidence="1">Multi-pass membrane protein</topology>
    </subcellularLocation>
</comment>
<keyword evidence="11" id="KW-1185">Reference proteome</keyword>
<sequence length="345" mass="36136">MNLVVAILLGQDGLTNGAIYALLALAILLVFSVTRILLIPQGEFVSFSALTMAAMQAGKPVQLGWLLLAFCATAILMDLYTGLRDNGRWLIKPTMICISIYALALTLVTFFLPLASAGAAIQAALTTGLLIAFGPLFYRVVFQPLASAHSLVLLIVSIASHVALVGIGLLMFGPEGMRTEPFTDISLNIGPAMINGQSVAVVVLSLALIGMLYAFFEKTLYGKALRATAVDRLGSQLVGISPALAGQASFTLAALIGALSGILIAPLTTIYYDSGFIIGLKGFAGAIIGGLASYPLAAIGAVVLGLAEAFSTFWASSYKEVIVFTLLLPVLLWRSLAHKRVGDGE</sequence>
<dbReference type="InterPro" id="IPR001851">
    <property type="entry name" value="ABC_transp_permease"/>
</dbReference>